<dbReference type="GeneID" id="76728729"/>
<gene>
    <name evidence="1" type="ORF">C1S78_027605</name>
    <name evidence="2" type="ORF">C1S78_27555</name>
</gene>
<keyword evidence="3" id="KW-1185">Reference proteome</keyword>
<name>A0A8H2JHD0_MYCMU</name>
<protein>
    <submittedName>
        <fullName evidence="2">DUF3310 domain-containing protein</fullName>
    </submittedName>
</protein>
<organism evidence="2">
    <name type="scientific">Mycolicibacterium mucogenicum DSM 44124</name>
    <dbReference type="NCBI Taxonomy" id="1226753"/>
    <lineage>
        <taxon>Bacteria</taxon>
        <taxon>Bacillati</taxon>
        <taxon>Actinomycetota</taxon>
        <taxon>Actinomycetes</taxon>
        <taxon>Mycobacteriales</taxon>
        <taxon>Mycobacteriaceae</taxon>
        <taxon>Mycolicibacterium</taxon>
    </lineage>
</organism>
<dbReference type="EMBL" id="POTL01000001">
    <property type="protein sequence ID" value="TLH55632.1"/>
    <property type="molecule type" value="Genomic_DNA"/>
</dbReference>
<proteinExistence type="predicted"/>
<reference evidence="1 3" key="2">
    <citation type="journal article" date="2019" name="BMC Evol. Biol.">
        <title>Comparative genomics of Mycobacterium mucogenicum and Mycobacterium neoaurum clade members emphasizing tRNA and non-coding RNA.</title>
        <authorList>
            <person name="Behra P.R.K."/>
            <person name="Pettersson B.M.F."/>
            <person name="Das S."/>
            <person name="Dasgupta S."/>
            <person name="Kirsebom L.A."/>
        </authorList>
    </citation>
    <scope>NUCLEOTIDE SEQUENCE [LARGE SCALE GENOMIC DNA]</scope>
    <source>
        <strain evidence="1 3">DSM 44124</strain>
    </source>
</reference>
<evidence type="ECO:0000313" key="3">
    <source>
        <dbReference type="Proteomes" id="UP000309231"/>
    </source>
</evidence>
<dbReference type="RefSeq" id="WP_082371164.1">
    <property type="nucleotide sequence ID" value="NZ_ANBS01000055.1"/>
</dbReference>
<dbReference type="Pfam" id="PF11753">
    <property type="entry name" value="DUF3310"/>
    <property type="match status" value="1"/>
</dbReference>
<accession>A0A8H2JHD0</accession>
<reference evidence="1 3" key="3">
    <citation type="journal article" date="2019" name="Sci. Rep.">
        <title>Insight into the biology of Mycobacterium mucogenicum and Mycobacterium neoaurum clade members.</title>
        <authorList>
            <person name="Behra P.R.K."/>
            <person name="Pettersson B.M.F."/>
            <person name="Ramesh M."/>
            <person name="Dasgupta S."/>
            <person name="Kirsebom L.A."/>
        </authorList>
    </citation>
    <scope>NUCLEOTIDE SEQUENCE [LARGE SCALE GENOMIC DNA]</scope>
    <source>
        <strain evidence="1 3">DSM 44124</strain>
    </source>
</reference>
<dbReference type="Proteomes" id="UP000309231">
    <property type="component" value="Chromosome"/>
</dbReference>
<sequence length="131" mass="14638">MSDLTGDAADMVNHPPHYQPIAGVTFECIDVTRQLSFNVGNAVKYVWRADRKNGLQDLEKAHWYLRDAIAHGDPIYVGATPWQFDARLTVLARAQSSPLRTVFFNSIRMCLLDSARDAVEQMILGYGPTGL</sequence>
<evidence type="ECO:0000313" key="2">
    <source>
        <dbReference type="EMBL" id="TLH55632.1"/>
    </source>
</evidence>
<evidence type="ECO:0000313" key="1">
    <source>
        <dbReference type="EMBL" id="QPG69109.1"/>
    </source>
</evidence>
<dbReference type="EMBL" id="CP062008">
    <property type="protein sequence ID" value="QPG69109.1"/>
    <property type="molecule type" value="Genomic_DNA"/>
</dbReference>
<dbReference type="AlphaFoldDB" id="A0A8H2JHD0"/>
<reference evidence="2" key="1">
    <citation type="submission" date="2018-01" db="EMBL/GenBank/DDBJ databases">
        <title>Comparative genomics of Mycobacterium mucogenicum and Mycobacterium neoaurum clade members emphasizing tRNA and non-coding RNA.</title>
        <authorList>
            <person name="Behra P.R.K."/>
            <person name="Pettersson B.M.F."/>
            <person name="Das S."/>
            <person name="Dasgupta S."/>
            <person name="Kirsebom L.A."/>
        </authorList>
    </citation>
    <scope>NUCLEOTIDE SEQUENCE</scope>
    <source>
        <strain evidence="2">DSM 44124</strain>
    </source>
</reference>
<dbReference type="KEGG" id="mmuc:C1S78_027605"/>
<dbReference type="InterPro" id="IPR021739">
    <property type="entry name" value="SaV-like"/>
</dbReference>